<dbReference type="Proteomes" id="UP000269923">
    <property type="component" value="Unassembled WGS sequence"/>
</dbReference>
<dbReference type="AlphaFoldDB" id="A0A3P2A218"/>
<sequence>MKIKCWLFCTVIDNFGDIGVSWRLARELTQRLGWSVYLWVDNAAALRAIVPSLPEILPLHHDGVYLRHWQEGQYADLSHVPPPDLAIEAFACRLPESVQKIIIDNNAVCLNWEYLSAEDWALRTHLMKSLQANHLQKYFWQMGFVPESGGLLREENYAMRQRTFDHADEFALRRRLGLPDRSSDSTDIFVFSYKTPLLPIWWRTLMQSGRNVRWWLAGEQSADSLRQNGALPDNCYILPFVPQADFDEVLWSADILLVRGEDSFVRAQLAGKPMLWHTYPQAEAAHLTKSDAFWRQTYYPAASLPGKLQSAHHVLSNELNGGRRLNDTVRTQALITLLDWQGHWRQSAQQWQAFLHGQSDAVSRLAQWYAAQQPARYRLTA</sequence>
<proteinExistence type="inferred from homology"/>
<comment type="similarity">
    <text evidence="4">Belongs to the glycosyltransferase 104 family.</text>
</comment>
<dbReference type="OrthoDB" id="209085at2"/>
<evidence type="ECO:0000256" key="1">
    <source>
        <dbReference type="ARBA" id="ARBA00022676"/>
    </source>
</evidence>
<evidence type="ECO:0000256" key="7">
    <source>
        <dbReference type="ARBA" id="ARBA00048472"/>
    </source>
</evidence>
<dbReference type="Pfam" id="PF10093">
    <property type="entry name" value="EarP"/>
    <property type="match status" value="1"/>
</dbReference>
<reference evidence="8 9" key="1">
    <citation type="submission" date="2018-11" db="EMBL/GenBank/DDBJ databases">
        <title>Genomes From Bacteria Associated with the Canine Oral Cavity: a Test Case for Automated Genome-Based Taxonomic Assignment.</title>
        <authorList>
            <person name="Coil D.A."/>
            <person name="Jospin G."/>
            <person name="Darling A.E."/>
            <person name="Wallis C."/>
            <person name="Davis I.J."/>
            <person name="Harris S."/>
            <person name="Eisen J.A."/>
            <person name="Holcombe L.J."/>
            <person name="O'Flynn C."/>
        </authorList>
    </citation>
    <scope>NUCLEOTIDE SEQUENCE [LARGE SCALE GENOMIC DNA]</scope>
    <source>
        <strain evidence="8 9">COT-280</strain>
    </source>
</reference>
<dbReference type="STRING" id="1121352.GCA_000620925_01599"/>
<organism evidence="8 9">
    <name type="scientific">Conchiformibius steedae</name>
    <dbReference type="NCBI Taxonomy" id="153493"/>
    <lineage>
        <taxon>Bacteria</taxon>
        <taxon>Pseudomonadati</taxon>
        <taxon>Pseudomonadota</taxon>
        <taxon>Betaproteobacteria</taxon>
        <taxon>Neisseriales</taxon>
        <taxon>Neisseriaceae</taxon>
        <taxon>Conchiformibius</taxon>
    </lineage>
</organism>
<comment type="caution">
    <text evidence="8">The sequence shown here is derived from an EMBL/GenBank/DDBJ whole genome shotgun (WGS) entry which is preliminary data.</text>
</comment>
<keyword evidence="2 8" id="KW-0808">Transferase</keyword>
<evidence type="ECO:0000256" key="5">
    <source>
        <dbReference type="ARBA" id="ARBA00024416"/>
    </source>
</evidence>
<evidence type="ECO:0000256" key="6">
    <source>
        <dbReference type="ARBA" id="ARBA00030025"/>
    </source>
</evidence>
<evidence type="ECO:0000256" key="2">
    <source>
        <dbReference type="ARBA" id="ARBA00022679"/>
    </source>
</evidence>
<protein>
    <recommendedName>
        <fullName evidence="5">Protein-arginine rhamnosyltransferase</fullName>
    </recommendedName>
    <alternativeName>
        <fullName evidence="6">EF-P arginine rhamnosyltransferase</fullName>
    </alternativeName>
</protein>
<name>A0A3P2A218_9NEIS</name>
<keyword evidence="9" id="KW-1185">Reference proteome</keyword>
<dbReference type="GO" id="GO:0003746">
    <property type="term" value="F:translation elongation factor activity"/>
    <property type="evidence" value="ECO:0007669"/>
    <property type="project" value="UniProtKB-KW"/>
</dbReference>
<accession>A0A3P2A218</accession>
<evidence type="ECO:0000313" key="9">
    <source>
        <dbReference type="Proteomes" id="UP000269923"/>
    </source>
</evidence>
<evidence type="ECO:0000313" key="8">
    <source>
        <dbReference type="EMBL" id="RRD89474.1"/>
    </source>
</evidence>
<dbReference type="GO" id="GO:0106361">
    <property type="term" value="F:protein-arginine rhamnosyltransferase activity"/>
    <property type="evidence" value="ECO:0007669"/>
    <property type="project" value="InterPro"/>
</dbReference>
<evidence type="ECO:0000256" key="3">
    <source>
        <dbReference type="ARBA" id="ARBA00024303"/>
    </source>
</evidence>
<keyword evidence="1" id="KW-0328">Glycosyltransferase</keyword>
<dbReference type="RefSeq" id="WP_124795693.1">
    <property type="nucleotide sequence ID" value="NZ_RQYC01000015.1"/>
</dbReference>
<comment type="catalytic activity">
    <reaction evidence="7">
        <text>dTDP-beta-L-rhamnose + L-arginyl-[protein] = N(omega)-(alpha-L-rhamnosyl)-L-arginyl-[protein] + dTDP + H(+)</text>
        <dbReference type="Rhea" id="RHEA:66692"/>
        <dbReference type="Rhea" id="RHEA-COMP:10532"/>
        <dbReference type="Rhea" id="RHEA-COMP:17096"/>
        <dbReference type="ChEBI" id="CHEBI:15378"/>
        <dbReference type="ChEBI" id="CHEBI:29965"/>
        <dbReference type="ChEBI" id="CHEBI:57510"/>
        <dbReference type="ChEBI" id="CHEBI:58369"/>
        <dbReference type="ChEBI" id="CHEBI:167445"/>
    </reaction>
    <physiologicalReaction direction="left-to-right" evidence="7">
        <dbReference type="Rhea" id="RHEA:66693"/>
    </physiologicalReaction>
</comment>
<keyword evidence="8" id="KW-0648">Protein biosynthesis</keyword>
<gene>
    <name evidence="8" type="ORF">EII21_08780</name>
</gene>
<dbReference type="SUPFAM" id="SSF53756">
    <property type="entry name" value="UDP-Glycosyltransferase/glycogen phosphorylase"/>
    <property type="match status" value="1"/>
</dbReference>
<keyword evidence="8" id="KW-0251">Elongation factor</keyword>
<dbReference type="EMBL" id="RQYC01000015">
    <property type="protein sequence ID" value="RRD89474.1"/>
    <property type="molecule type" value="Genomic_DNA"/>
</dbReference>
<dbReference type="InterPro" id="IPR016633">
    <property type="entry name" value="EarP"/>
</dbReference>
<comment type="function">
    <text evidence="3">Protein-arginine rhamnosyltransferase that catalyzes the transfer of a single rhamnose to elongation factor P (EF-P) on 'Lys-32', a modification required for EF-P-dependent rescue of polyproline stalled ribosomes.</text>
</comment>
<evidence type="ECO:0000256" key="4">
    <source>
        <dbReference type="ARBA" id="ARBA00024346"/>
    </source>
</evidence>